<proteinExistence type="predicted"/>
<accession>A0A3M2IVG5</accession>
<comment type="caution">
    <text evidence="1">The sequence shown here is derived from an EMBL/GenBank/DDBJ whole genome shotgun (WGS) entry which is preliminary data.</text>
</comment>
<protein>
    <recommendedName>
        <fullName evidence="3">ComF family protein</fullName>
    </recommendedName>
</protein>
<dbReference type="AlphaFoldDB" id="A0A3M2IVG5"/>
<sequence>MHLAPPRAPSPAAPGGRLAALGRDLLDLVLPVTCLGCGLAGALICSRCAEPWSGPPRRCEHGAPRLDRLDGSVLPVWALAENHGTVRRVVVTWKDRGRADATPALAALLGRATATLTGQHGTAWPGGAGPAAGAVP</sequence>
<evidence type="ECO:0000313" key="2">
    <source>
        <dbReference type="Proteomes" id="UP000269289"/>
    </source>
</evidence>
<feature type="non-terminal residue" evidence="1">
    <location>
        <position position="136"/>
    </location>
</feature>
<name>A0A3M2IVG5_9CELL</name>
<evidence type="ECO:0008006" key="3">
    <source>
        <dbReference type="Google" id="ProtNLM"/>
    </source>
</evidence>
<reference evidence="1 2" key="1">
    <citation type="submission" date="2018-10" db="EMBL/GenBank/DDBJ databases">
        <title>Isolation, diversity and antifungal activity of actinobacteria from wheat.</title>
        <authorList>
            <person name="Han C."/>
        </authorList>
    </citation>
    <scope>NUCLEOTIDE SEQUENCE [LARGE SCALE GENOMIC DNA]</scope>
    <source>
        <strain evidence="1 2">NEAU-YY56</strain>
    </source>
</reference>
<gene>
    <name evidence="1" type="ORF">EBM89_18850</name>
</gene>
<evidence type="ECO:0000313" key="1">
    <source>
        <dbReference type="EMBL" id="RMI03660.1"/>
    </source>
</evidence>
<dbReference type="Proteomes" id="UP000269289">
    <property type="component" value="Unassembled WGS sequence"/>
</dbReference>
<organism evidence="1 2">
    <name type="scientific">Cellulomonas triticagri</name>
    <dbReference type="NCBI Taxonomy" id="2483352"/>
    <lineage>
        <taxon>Bacteria</taxon>
        <taxon>Bacillati</taxon>
        <taxon>Actinomycetota</taxon>
        <taxon>Actinomycetes</taxon>
        <taxon>Micrococcales</taxon>
        <taxon>Cellulomonadaceae</taxon>
        <taxon>Cellulomonas</taxon>
    </lineage>
</organism>
<keyword evidence="2" id="KW-1185">Reference proteome</keyword>
<dbReference type="EMBL" id="RFFI01000158">
    <property type="protein sequence ID" value="RMI03660.1"/>
    <property type="molecule type" value="Genomic_DNA"/>
</dbReference>